<dbReference type="SUPFAM" id="SSF55785">
    <property type="entry name" value="PYP-like sensor domain (PAS domain)"/>
    <property type="match status" value="2"/>
</dbReference>
<dbReference type="Gene3D" id="3.30.565.10">
    <property type="entry name" value="Histidine kinase-like ATPase, C-terminal domain"/>
    <property type="match status" value="1"/>
</dbReference>
<comment type="subcellular location">
    <subcellularLocation>
        <location evidence="2">Cell membrane</location>
        <topology evidence="2">Multi-pass membrane protein</topology>
    </subcellularLocation>
</comment>
<dbReference type="CDD" id="cd16922">
    <property type="entry name" value="HATPase_EvgS-ArcB-TorS-like"/>
    <property type="match status" value="1"/>
</dbReference>
<keyword evidence="15" id="KW-0732">Signal</keyword>
<reference evidence="20" key="1">
    <citation type="journal article" date="2019" name="Int. J. Syst. Evol. Microbiol.">
        <title>The Global Catalogue of Microorganisms (GCM) 10K type strain sequencing project: providing services to taxonomists for standard genome sequencing and annotation.</title>
        <authorList>
            <consortium name="The Broad Institute Genomics Platform"/>
            <consortium name="The Broad Institute Genome Sequencing Center for Infectious Disease"/>
            <person name="Wu L."/>
            <person name="Ma J."/>
        </authorList>
    </citation>
    <scope>NUCLEOTIDE SEQUENCE [LARGE SCALE GENOMIC DNA]</scope>
    <source>
        <strain evidence="20">KCTC 15012</strain>
    </source>
</reference>
<dbReference type="GO" id="GO:0005524">
    <property type="term" value="F:ATP binding"/>
    <property type="evidence" value="ECO:0007669"/>
    <property type="project" value="UniProtKB-KW"/>
</dbReference>
<dbReference type="SMART" id="SM00448">
    <property type="entry name" value="REC"/>
    <property type="match status" value="1"/>
</dbReference>
<dbReference type="PANTHER" id="PTHR45339:SF1">
    <property type="entry name" value="HYBRID SIGNAL TRANSDUCTION HISTIDINE KINASE J"/>
    <property type="match status" value="1"/>
</dbReference>
<dbReference type="InterPro" id="IPR036097">
    <property type="entry name" value="HisK_dim/P_sf"/>
</dbReference>
<evidence type="ECO:0000256" key="15">
    <source>
        <dbReference type="SAM" id="SignalP"/>
    </source>
</evidence>
<dbReference type="SMART" id="SM00388">
    <property type="entry name" value="HisKA"/>
    <property type="match status" value="1"/>
</dbReference>
<dbReference type="Gene3D" id="3.30.450.20">
    <property type="entry name" value="PAS domain"/>
    <property type="match status" value="2"/>
</dbReference>
<dbReference type="Pfam" id="PF02518">
    <property type="entry name" value="HATPase_c"/>
    <property type="match status" value="1"/>
</dbReference>
<comment type="catalytic activity">
    <reaction evidence="1">
        <text>ATP + protein L-histidine = ADP + protein N-phospho-L-histidine.</text>
        <dbReference type="EC" id="2.7.13.3"/>
    </reaction>
</comment>
<dbReference type="PROSITE" id="PS50894">
    <property type="entry name" value="HPT"/>
    <property type="match status" value="1"/>
</dbReference>
<feature type="modified residue" description="Phosphohistidine" evidence="12">
    <location>
        <position position="1370"/>
    </location>
</feature>
<dbReference type="InterPro" id="IPR049871">
    <property type="entry name" value="BvgS-like_periplasmic2"/>
</dbReference>
<dbReference type="InterPro" id="IPR036890">
    <property type="entry name" value="HATPase_C_sf"/>
</dbReference>
<dbReference type="InterPro" id="IPR005467">
    <property type="entry name" value="His_kinase_dom"/>
</dbReference>
<dbReference type="PROSITE" id="PS50109">
    <property type="entry name" value="HIS_KIN"/>
    <property type="match status" value="1"/>
</dbReference>
<evidence type="ECO:0000256" key="3">
    <source>
        <dbReference type="ARBA" id="ARBA00012438"/>
    </source>
</evidence>
<evidence type="ECO:0000256" key="12">
    <source>
        <dbReference type="PROSITE-ProRule" id="PRU00110"/>
    </source>
</evidence>
<dbReference type="InterPro" id="IPR036641">
    <property type="entry name" value="HPT_dom_sf"/>
</dbReference>
<feature type="chain" id="PRO_5047343310" description="histidine kinase" evidence="15">
    <location>
        <begin position="24"/>
        <end position="1427"/>
    </location>
</feature>
<evidence type="ECO:0000256" key="9">
    <source>
        <dbReference type="ARBA" id="ARBA00022989"/>
    </source>
</evidence>
<dbReference type="InterPro" id="IPR004358">
    <property type="entry name" value="Sig_transdc_His_kin-like_C"/>
</dbReference>
<dbReference type="CDD" id="cd17546">
    <property type="entry name" value="REC_hyHK_CKI1_RcsC-like"/>
    <property type="match status" value="1"/>
</dbReference>
<keyword evidence="4" id="KW-1003">Cell membrane</keyword>
<keyword evidence="9 14" id="KW-1133">Transmembrane helix</keyword>
<dbReference type="CDD" id="cd00082">
    <property type="entry name" value="HisKA"/>
    <property type="match status" value="1"/>
</dbReference>
<accession>A0ABW0YFQ5</accession>
<dbReference type="InterPro" id="IPR003594">
    <property type="entry name" value="HATPase_dom"/>
</dbReference>
<keyword evidence="11 14" id="KW-0472">Membrane</keyword>
<dbReference type="EMBL" id="JBHSPP010000011">
    <property type="protein sequence ID" value="MFC5706490.1"/>
    <property type="molecule type" value="Genomic_DNA"/>
</dbReference>
<dbReference type="Gene3D" id="3.40.190.10">
    <property type="entry name" value="Periplasmic binding protein-like II"/>
    <property type="match status" value="4"/>
</dbReference>
<dbReference type="SUPFAM" id="SSF47226">
    <property type="entry name" value="Histidine-containing phosphotransfer domain, HPT domain"/>
    <property type="match status" value="1"/>
</dbReference>
<keyword evidence="5 13" id="KW-0597">Phosphoprotein</keyword>
<dbReference type="CDD" id="cd00088">
    <property type="entry name" value="HPT"/>
    <property type="match status" value="1"/>
</dbReference>
<dbReference type="InterPro" id="IPR035965">
    <property type="entry name" value="PAS-like_dom_sf"/>
</dbReference>
<evidence type="ECO:0000256" key="8">
    <source>
        <dbReference type="ARBA" id="ARBA00022840"/>
    </source>
</evidence>
<dbReference type="PROSITE" id="PS50110">
    <property type="entry name" value="RESPONSE_REGULATORY"/>
    <property type="match status" value="1"/>
</dbReference>
<evidence type="ECO:0000256" key="14">
    <source>
        <dbReference type="SAM" id="Phobius"/>
    </source>
</evidence>
<keyword evidence="7" id="KW-0547">Nucleotide-binding</keyword>
<evidence type="ECO:0000256" key="5">
    <source>
        <dbReference type="ARBA" id="ARBA00022553"/>
    </source>
</evidence>
<feature type="domain" description="Histidine kinase" evidence="16">
    <location>
        <begin position="838"/>
        <end position="1054"/>
    </location>
</feature>
<evidence type="ECO:0000313" key="20">
    <source>
        <dbReference type="Proteomes" id="UP001596132"/>
    </source>
</evidence>
<evidence type="ECO:0000259" key="18">
    <source>
        <dbReference type="PROSITE" id="PS50894"/>
    </source>
</evidence>
<keyword evidence="20" id="KW-1185">Reference proteome</keyword>
<feature type="signal peptide" evidence="15">
    <location>
        <begin position="1"/>
        <end position="23"/>
    </location>
</feature>
<keyword evidence="6 14" id="KW-0812">Transmembrane</keyword>
<comment type="caution">
    <text evidence="19">The sequence shown here is derived from an EMBL/GenBank/DDBJ whole genome shotgun (WGS) entry which is preliminary data.</text>
</comment>
<dbReference type="Pfam" id="PF00512">
    <property type="entry name" value="HisKA"/>
    <property type="match status" value="1"/>
</dbReference>
<dbReference type="InterPro" id="IPR001789">
    <property type="entry name" value="Sig_transdc_resp-reg_receiver"/>
</dbReference>
<evidence type="ECO:0000259" key="16">
    <source>
        <dbReference type="PROSITE" id="PS50109"/>
    </source>
</evidence>
<dbReference type="InterPro" id="IPR001638">
    <property type="entry name" value="Solute-binding_3/MltF_N"/>
</dbReference>
<dbReference type="InterPro" id="IPR008207">
    <property type="entry name" value="Sig_transdc_His_kin_Hpt_dom"/>
</dbReference>
<dbReference type="InterPro" id="IPR003661">
    <property type="entry name" value="HisK_dim/P_dom"/>
</dbReference>
<evidence type="ECO:0000256" key="6">
    <source>
        <dbReference type="ARBA" id="ARBA00022692"/>
    </source>
</evidence>
<dbReference type="EC" id="2.7.13.3" evidence="3"/>
<dbReference type="Pfam" id="PF00072">
    <property type="entry name" value="Response_reg"/>
    <property type="match status" value="1"/>
</dbReference>
<dbReference type="SMART" id="SM00387">
    <property type="entry name" value="HATPase_c"/>
    <property type="match status" value="1"/>
</dbReference>
<evidence type="ECO:0000313" key="19">
    <source>
        <dbReference type="EMBL" id="MFC5706490.1"/>
    </source>
</evidence>
<feature type="domain" description="HPt" evidence="18">
    <location>
        <begin position="1331"/>
        <end position="1424"/>
    </location>
</feature>
<dbReference type="PANTHER" id="PTHR45339">
    <property type="entry name" value="HYBRID SIGNAL TRANSDUCTION HISTIDINE KINASE J"/>
    <property type="match status" value="1"/>
</dbReference>
<sequence>MLCRCYRLVLLCWLACWSLVTVAATALSHDNLVQAEQLWLESRSELVVGMVSVDWPPYVYTNGQGGFSGPLDDFAERVSNQLGLTLKYKGYPDYARAQQALIDGEADLLLGVVPEQRSQQQALKTLDIMGVPRGILLARSQTHSSLAEARAWRWVCIRGFGACDELGKLGMTSLEEADSVDEAAFMVKRGLVDAYLADLPTLLRLQQLRQHAKLQVITPPWVPATRLTMVMTADNLGLHSLLQRVLDSIPDGERSHLLEADGGIDYGQVQGLRQSLFNQDELNWLAQHSTLKYGVSPNWPAMSNISKRGELTGFVADLLELMSARSGLKFTLVPTQSWADTLGQFQASKLDFVPAVTPTDERRRSMLFTPDYAFINRVIVAKQGVAELPNTAVLKGRRVGMVRGSVEQLLLEQVGAVLVVVDSDTQLLSLLDSGEAEYTLMSMNTLGQALQKGFSERYRVVFSGNELRVPIAMAVQRKDPMLQQILSKALLSVRPDELARLEHKWMSLTIQTGIDPGKVLFWSSLGGGIFLLCVLLFVGWNRTLRRQISQRREAERRLEEQLAFVQMLLDALPNQVVLTNERYEIAMTNRAYRQLFLQGENLSGSYELLLQDRLPDAIRARVIEEDARVWESGEELNGSGEVQLSDGALHQMLYTKRLFVGPDNKRLGILTVLTDVTELQQARSAALEAETRLTQITDSMPGLVYQYHWIGPRNGRFLYTSQGIKEMVDYDEDPVQTAVSGHTLLGLTGAASDDFIETVGQHARTMKPLDLEVEVRRNGELCYLQIRGHFTHQKGLEGVILNGVVQDITGLKRQALELRQARTVAEEAMQARSRFLATMSHELRTPISGMHGMLELLQMSDLDDDQRYMLRNVSTSTNHLLYLVNDILDFSKMEAGQLQLHYQVGRLTTVICDVIRGHATLAHGKGLGVTLAWGAEVPDQASIDAIRVGQVISNLLNNAVKFTESGQIDIRVDYDDHRLAFIVQDSGIGIPLDKQANLFTPFKQVESDITRRFGGTGLGLAICHQLAQKMGGSLTLESQPGVGTRMTFRVPLSDCQWDLPPLAGQDWWWFGEDAVLQSVMERFGARLHRLEPAQWQPSLGGCLLAQESHLEQALGGDWLQHLQQSALKGIVLSSQEALRGRMGSDAWWRLGQSPLYPDLLLETCRQLSGERAVQPVQALGDKLQGRVLVADDHPVNRALLARQLAILGIDAELVDDGEKALRAWQGQGFALLLTDCHMPVMDGYTLTRTLRAAGDEAPIIGVTADASEEASLQMQAAGMNDMLFKPYSLETLRQTLERWLPTASLPPCEPEPLVQARAQEQGLSWLSLFGDEALARSMAMEYLDSNRQDSEDMMRALARQDAQALVETAHRIKGAARMVGQLALAEEAARLETAARLKQLDRLTELSQTVQALMDSITGEIGLWLDE</sequence>
<evidence type="ECO:0000256" key="1">
    <source>
        <dbReference type="ARBA" id="ARBA00000085"/>
    </source>
</evidence>
<evidence type="ECO:0000259" key="17">
    <source>
        <dbReference type="PROSITE" id="PS50110"/>
    </source>
</evidence>
<evidence type="ECO:0000256" key="2">
    <source>
        <dbReference type="ARBA" id="ARBA00004651"/>
    </source>
</evidence>
<feature type="transmembrane region" description="Helical" evidence="14">
    <location>
        <begin position="519"/>
        <end position="540"/>
    </location>
</feature>
<name>A0ABW0YFQ5_9GAMM</name>
<dbReference type="InterPro" id="IPR011006">
    <property type="entry name" value="CheY-like_superfamily"/>
</dbReference>
<dbReference type="SUPFAM" id="SSF55874">
    <property type="entry name" value="ATPase domain of HSP90 chaperone/DNA topoisomerase II/histidine kinase"/>
    <property type="match status" value="1"/>
</dbReference>
<keyword evidence="10" id="KW-0902">Two-component regulatory system</keyword>
<proteinExistence type="predicted"/>
<dbReference type="SMART" id="SM00062">
    <property type="entry name" value="PBPb"/>
    <property type="match status" value="2"/>
</dbReference>
<evidence type="ECO:0000256" key="13">
    <source>
        <dbReference type="PROSITE-ProRule" id="PRU00169"/>
    </source>
</evidence>
<dbReference type="SUPFAM" id="SSF53850">
    <property type="entry name" value="Periplasmic binding protein-like II"/>
    <property type="match status" value="2"/>
</dbReference>
<dbReference type="CDD" id="cd13707">
    <property type="entry name" value="PBP2_BvgS_D2"/>
    <property type="match status" value="1"/>
</dbReference>
<dbReference type="InterPro" id="IPR013656">
    <property type="entry name" value="PAS_4"/>
</dbReference>
<dbReference type="SMART" id="SM00073">
    <property type="entry name" value="HPT"/>
    <property type="match status" value="1"/>
</dbReference>
<gene>
    <name evidence="19" type="ORF">ACFPVW_10550</name>
</gene>
<dbReference type="SUPFAM" id="SSF52172">
    <property type="entry name" value="CheY-like"/>
    <property type="match status" value="1"/>
</dbReference>
<dbReference type="PRINTS" id="PR00344">
    <property type="entry name" value="BCTRLSENSOR"/>
</dbReference>
<keyword evidence="8 19" id="KW-0067">ATP-binding</keyword>
<feature type="modified residue" description="4-aspartylphosphate" evidence="13">
    <location>
        <position position="1235"/>
    </location>
</feature>
<evidence type="ECO:0000256" key="10">
    <source>
        <dbReference type="ARBA" id="ARBA00023012"/>
    </source>
</evidence>
<dbReference type="Proteomes" id="UP001596132">
    <property type="component" value="Unassembled WGS sequence"/>
</dbReference>
<dbReference type="Gene3D" id="1.20.120.160">
    <property type="entry name" value="HPT domain"/>
    <property type="match status" value="1"/>
</dbReference>
<dbReference type="Pfam" id="PF08448">
    <property type="entry name" value="PAS_4"/>
    <property type="match status" value="1"/>
</dbReference>
<feature type="domain" description="Response regulatory" evidence="17">
    <location>
        <begin position="1186"/>
        <end position="1300"/>
    </location>
</feature>
<protein>
    <recommendedName>
        <fullName evidence="3">histidine kinase</fullName>
        <ecNumber evidence="3">2.7.13.3</ecNumber>
    </recommendedName>
</protein>
<dbReference type="RefSeq" id="WP_042644784.1">
    <property type="nucleotide sequence ID" value="NZ_CDDF01000019.1"/>
</dbReference>
<dbReference type="Pfam" id="PF00497">
    <property type="entry name" value="SBP_bac_3"/>
    <property type="match status" value="1"/>
</dbReference>
<dbReference type="Gene3D" id="1.10.287.130">
    <property type="match status" value="1"/>
</dbReference>
<organism evidence="19 20">
    <name type="scientific">Aeromonas eucrenophila</name>
    <dbReference type="NCBI Taxonomy" id="649"/>
    <lineage>
        <taxon>Bacteria</taxon>
        <taxon>Pseudomonadati</taxon>
        <taxon>Pseudomonadota</taxon>
        <taxon>Gammaproteobacteria</taxon>
        <taxon>Aeromonadales</taxon>
        <taxon>Aeromonadaceae</taxon>
        <taxon>Aeromonas</taxon>
    </lineage>
</organism>
<evidence type="ECO:0000256" key="11">
    <source>
        <dbReference type="ARBA" id="ARBA00023136"/>
    </source>
</evidence>
<dbReference type="SUPFAM" id="SSF47384">
    <property type="entry name" value="Homodimeric domain of signal transducing histidine kinase"/>
    <property type="match status" value="1"/>
</dbReference>
<dbReference type="Pfam" id="PF01627">
    <property type="entry name" value="Hpt"/>
    <property type="match status" value="1"/>
</dbReference>
<evidence type="ECO:0000256" key="7">
    <source>
        <dbReference type="ARBA" id="ARBA00022741"/>
    </source>
</evidence>
<evidence type="ECO:0000256" key="4">
    <source>
        <dbReference type="ARBA" id="ARBA00022475"/>
    </source>
</evidence>
<dbReference type="Gene3D" id="3.40.50.2300">
    <property type="match status" value="1"/>
</dbReference>